<proteinExistence type="predicted"/>
<dbReference type="EMBL" id="CDSC02000307">
    <property type="protein sequence ID" value="SEH90559.1"/>
    <property type="molecule type" value="Genomic_DNA"/>
</dbReference>
<dbReference type="AlphaFoldDB" id="A0A1H6LVQ4"/>
<evidence type="ECO:0000313" key="1">
    <source>
        <dbReference type="EMBL" id="SEH90559.1"/>
    </source>
</evidence>
<protein>
    <submittedName>
        <fullName evidence="1">Uncharacterized protein</fullName>
    </submittedName>
</protein>
<sequence length="40" mass="4757">MFYLFGLSFRFIYVPIDSVNITINKKILNMMSKLVIIFLL</sequence>
<gene>
    <name evidence="1" type="ORF">BAZSYMA_ACONTIG130127_1</name>
</gene>
<accession>A0A1H6LVQ4</accession>
<evidence type="ECO:0000313" key="2">
    <source>
        <dbReference type="Proteomes" id="UP000198988"/>
    </source>
</evidence>
<reference evidence="2" key="1">
    <citation type="submission" date="2016-06" db="EMBL/GenBank/DDBJ databases">
        <authorList>
            <person name="Petersen J."/>
            <person name="Sayavedra L."/>
        </authorList>
    </citation>
    <scope>NUCLEOTIDE SEQUENCE [LARGE SCALE GENOMIC DNA]</scope>
    <source>
        <strain evidence="2">BazSymA</strain>
    </source>
</reference>
<name>A0A1H6LVQ4_9GAMM</name>
<organism evidence="1 2">
    <name type="scientific">Bathymodiolus azoricus thioautotrophic gill symbiont</name>
    <dbReference type="NCBI Taxonomy" id="235205"/>
    <lineage>
        <taxon>Bacteria</taxon>
        <taxon>Pseudomonadati</taxon>
        <taxon>Pseudomonadota</taxon>
        <taxon>Gammaproteobacteria</taxon>
        <taxon>sulfur-oxidizing symbionts</taxon>
    </lineage>
</organism>
<dbReference type="Proteomes" id="UP000198988">
    <property type="component" value="Unassembled WGS sequence"/>
</dbReference>